<gene>
    <name evidence="2" type="ORF">AY602_00520</name>
</gene>
<sequence length="175" mass="20278">MARLLKISRSGYYKWPHTQDQQAAGNDEREAYMAEVDHKIRQIFNDSECVYSSPRITAELACRYRITLNRKTVAKRMRLMGLEGISPRMFAPGEGWLYLCVVRDSHSRRVLGWAMDSVHNTDLVERALRMAYTLRRGGATGGVLAQRCVAEGHCWHQRDHRRRLRRMVGEGRCRG</sequence>
<comment type="caution">
    <text evidence="2">The sequence shown here is derived from an EMBL/GenBank/DDBJ whole genome shotgun (WGS) entry which is preliminary data.</text>
</comment>
<evidence type="ECO:0000259" key="1">
    <source>
        <dbReference type="Pfam" id="PF13276"/>
    </source>
</evidence>
<organism evidence="2 3">
    <name type="scientific">Corynebacterium diphtheriae bv. mitis</name>
    <dbReference type="NCBI Taxonomy" id="1806053"/>
    <lineage>
        <taxon>Bacteria</taxon>
        <taxon>Bacillati</taxon>
        <taxon>Actinomycetota</taxon>
        <taxon>Actinomycetes</taxon>
        <taxon>Mycobacteriales</taxon>
        <taxon>Corynebacteriaceae</taxon>
        <taxon>Corynebacterium</taxon>
    </lineage>
</organism>
<evidence type="ECO:0000313" key="2">
    <source>
        <dbReference type="EMBL" id="OWM36056.1"/>
    </source>
</evidence>
<dbReference type="AlphaFoldDB" id="A0A854NKP8"/>
<dbReference type="Pfam" id="PF13276">
    <property type="entry name" value="HTH_21"/>
    <property type="match status" value="1"/>
</dbReference>
<name>A0A854NKP8_CORDP</name>
<protein>
    <submittedName>
        <fullName evidence="2">Transposase</fullName>
    </submittedName>
</protein>
<dbReference type="PANTHER" id="PTHR46889:SF4">
    <property type="entry name" value="TRANSPOSASE INSO FOR INSERTION SEQUENCE ELEMENT IS911B-RELATED"/>
    <property type="match status" value="1"/>
</dbReference>
<evidence type="ECO:0000313" key="3">
    <source>
        <dbReference type="Proteomes" id="UP000197692"/>
    </source>
</evidence>
<dbReference type="SUPFAM" id="SSF53098">
    <property type="entry name" value="Ribonuclease H-like"/>
    <property type="match status" value="1"/>
</dbReference>
<feature type="domain" description="HTH-like" evidence="1">
    <location>
        <begin position="38"/>
        <end position="88"/>
    </location>
</feature>
<dbReference type="InterPro" id="IPR025948">
    <property type="entry name" value="HTH-like_dom"/>
</dbReference>
<accession>A0A854NKP8</accession>
<dbReference type="InterPro" id="IPR050900">
    <property type="entry name" value="Transposase_IS3/IS150/IS904"/>
</dbReference>
<dbReference type="PANTHER" id="PTHR46889">
    <property type="entry name" value="TRANSPOSASE INSF FOR INSERTION SEQUENCE IS3B-RELATED"/>
    <property type="match status" value="1"/>
</dbReference>
<dbReference type="RefSeq" id="WP_071571541.1">
    <property type="nucleotide sequence ID" value="NZ_JADQUE010000014.1"/>
</dbReference>
<dbReference type="InterPro" id="IPR012337">
    <property type="entry name" value="RNaseH-like_sf"/>
</dbReference>
<dbReference type="Proteomes" id="UP000197692">
    <property type="component" value="Unassembled WGS sequence"/>
</dbReference>
<reference evidence="3" key="1">
    <citation type="submission" date="2016-02" db="EMBL/GenBank/DDBJ databases">
        <title>Genomic analyses of a collection of pathogenic Corynebacterium diphtheriae.</title>
        <authorList>
            <person name="Sangal V."/>
            <person name="Titov L."/>
        </authorList>
    </citation>
    <scope>NUCLEOTIDE SEQUENCE [LARGE SCALE GENOMIC DNA]</scope>
    <source>
        <strain evidence="3">1438</strain>
    </source>
</reference>
<proteinExistence type="predicted"/>
<dbReference type="EMBL" id="LSZF01000001">
    <property type="protein sequence ID" value="OWM36056.1"/>
    <property type="molecule type" value="Genomic_DNA"/>
</dbReference>